<dbReference type="AlphaFoldDB" id="A0A2N5DGE1"/>
<evidence type="ECO:0000313" key="2">
    <source>
        <dbReference type="EMBL" id="PLR25134.1"/>
    </source>
</evidence>
<dbReference type="RefSeq" id="WP_101718407.1">
    <property type="nucleotide sequence ID" value="NZ_PJRS01000022.1"/>
</dbReference>
<protein>
    <submittedName>
        <fullName evidence="2">Uncharacterized protein</fullName>
    </submittedName>
</protein>
<sequence length="75" mass="8478">MNKPSKPIPDEEVDDGLGPVPSEEEMEAWLVRNRDAINESIIEARRELAEGKGAVWDTDEILSDLRAEFERARKG</sequence>
<proteinExistence type="predicted"/>
<dbReference type="Proteomes" id="UP000234479">
    <property type="component" value="Unassembled WGS sequence"/>
</dbReference>
<dbReference type="OrthoDB" id="7191038at2"/>
<comment type="caution">
    <text evidence="2">The sequence shown here is derived from an EMBL/GenBank/DDBJ whole genome shotgun (WGS) entry which is preliminary data.</text>
</comment>
<reference evidence="2 3" key="1">
    <citation type="submission" date="2017-12" db="EMBL/GenBank/DDBJ databases">
        <title>The genome sequence of Caulobacter sp. 410.</title>
        <authorList>
            <person name="Gao J."/>
            <person name="Mao X."/>
            <person name="Sun J."/>
        </authorList>
    </citation>
    <scope>NUCLEOTIDE SEQUENCE [LARGE SCALE GENOMIC DNA]</scope>
    <source>
        <strain evidence="2 3">410</strain>
    </source>
</reference>
<keyword evidence="3" id="KW-1185">Reference proteome</keyword>
<evidence type="ECO:0000256" key="1">
    <source>
        <dbReference type="SAM" id="MobiDB-lite"/>
    </source>
</evidence>
<name>A0A2N5DGE1_9CAUL</name>
<organism evidence="2 3">
    <name type="scientific">Caulobacter zeae</name>
    <dbReference type="NCBI Taxonomy" id="2055137"/>
    <lineage>
        <taxon>Bacteria</taxon>
        <taxon>Pseudomonadati</taxon>
        <taxon>Pseudomonadota</taxon>
        <taxon>Alphaproteobacteria</taxon>
        <taxon>Caulobacterales</taxon>
        <taxon>Caulobacteraceae</taxon>
        <taxon>Caulobacter</taxon>
    </lineage>
</organism>
<feature type="region of interest" description="Disordered" evidence="1">
    <location>
        <begin position="1"/>
        <end position="22"/>
    </location>
</feature>
<dbReference type="EMBL" id="PJRS01000022">
    <property type="protein sequence ID" value="PLR25134.1"/>
    <property type="molecule type" value="Genomic_DNA"/>
</dbReference>
<evidence type="ECO:0000313" key="3">
    <source>
        <dbReference type="Proteomes" id="UP000234479"/>
    </source>
</evidence>
<gene>
    <name evidence="2" type="ORF">SGCZBJ_12940</name>
</gene>
<accession>A0A2N5DGE1</accession>